<dbReference type="PANTHER" id="PTHR37529">
    <property type="entry name" value="TRANSPOSASE INSG FOR INSERTION SEQUENCE ELEMENT IS4-RELATED"/>
    <property type="match status" value="1"/>
</dbReference>
<reference evidence="2 3" key="1">
    <citation type="journal article" date="2020" name="Sci. Rep.">
        <title>A novel cyanobacterial geosmin producer, revising GeoA distribution and dispersion patterns in Bacteria.</title>
        <authorList>
            <person name="Churro C."/>
            <person name="Semedo-Aguiar A.P."/>
            <person name="Silva A.D."/>
            <person name="Pereira-Leal J.B."/>
            <person name="Leite R.B."/>
        </authorList>
    </citation>
    <scope>NUCLEOTIDE SEQUENCE [LARGE SCALE GENOMIC DNA]</scope>
    <source>
        <strain evidence="2 3">IPMA8</strain>
    </source>
</reference>
<dbReference type="EMBL" id="SRRZ01000289">
    <property type="protein sequence ID" value="NQE38637.1"/>
    <property type="molecule type" value="Genomic_DNA"/>
</dbReference>
<dbReference type="Proteomes" id="UP000702425">
    <property type="component" value="Unassembled WGS sequence"/>
</dbReference>
<organism evidence="2 3">
    <name type="scientific">Microcoleus asticus IPMA8</name>
    <dbReference type="NCBI Taxonomy" id="2563858"/>
    <lineage>
        <taxon>Bacteria</taxon>
        <taxon>Bacillati</taxon>
        <taxon>Cyanobacteriota</taxon>
        <taxon>Cyanophyceae</taxon>
        <taxon>Oscillatoriophycideae</taxon>
        <taxon>Oscillatoriales</taxon>
        <taxon>Microcoleaceae</taxon>
        <taxon>Microcoleus</taxon>
        <taxon>Microcoleus asticus</taxon>
    </lineage>
</organism>
<protein>
    <recommendedName>
        <fullName evidence="1">Transposase IS4 N-terminal domain-containing protein</fullName>
    </recommendedName>
</protein>
<evidence type="ECO:0000313" key="2">
    <source>
        <dbReference type="EMBL" id="NQE38637.1"/>
    </source>
</evidence>
<gene>
    <name evidence="2" type="ORF">E5S67_06422</name>
</gene>
<dbReference type="InterPro" id="IPR024473">
    <property type="entry name" value="Transposases_IS4_N"/>
</dbReference>
<dbReference type="Pfam" id="PF13006">
    <property type="entry name" value="Nterm_IS4"/>
    <property type="match status" value="1"/>
</dbReference>
<proteinExistence type="predicted"/>
<dbReference type="PANTHER" id="PTHR37529:SF1">
    <property type="entry name" value="TRANSPOSASE INSG FOR INSERTION SEQUENCE ELEMENT IS4-RELATED"/>
    <property type="match status" value="1"/>
</dbReference>
<sequence length="235" mass="26094">MHLKEFSLVSPKIPSKEIFKAIEIAIPASAIEQAIAKTNVEEKRHRALPAQLVVCLVIAMSLWSKDSMRDVLKNLIDGLNEAWVKIGKYWRFPCKSAITQARQRLGAGVMRQLFHSLVRPMATVETVGAFISELRVVVIDGTCLDIPDSDENARVFGRPGSRPGTRAAFPKARLVILVEAGTHLIFDALICPYKMGERVRALKLLRSVTPGMLLMWDRGLHSYAMVEATVSKGCE</sequence>
<name>A0ABX2D7J2_9CYAN</name>
<evidence type="ECO:0000259" key="1">
    <source>
        <dbReference type="Pfam" id="PF13006"/>
    </source>
</evidence>
<keyword evidence="3" id="KW-1185">Reference proteome</keyword>
<feature type="domain" description="Transposase IS4 N-terminal" evidence="1">
    <location>
        <begin position="25"/>
        <end position="114"/>
    </location>
</feature>
<comment type="caution">
    <text evidence="2">The sequence shown here is derived from an EMBL/GenBank/DDBJ whole genome shotgun (WGS) entry which is preliminary data.</text>
</comment>
<evidence type="ECO:0000313" key="3">
    <source>
        <dbReference type="Proteomes" id="UP000702425"/>
    </source>
</evidence>
<accession>A0ABX2D7J2</accession>